<evidence type="ECO:0000256" key="1">
    <source>
        <dbReference type="SAM" id="MobiDB-lite"/>
    </source>
</evidence>
<dbReference type="AlphaFoldDB" id="A0A7J7NV58"/>
<reference evidence="2 3" key="1">
    <citation type="journal article" date="2020" name="IScience">
        <title>Genome Sequencing of the Endangered Kingdonia uniflora (Circaeasteraceae, Ranunculales) Reveals Potential Mechanisms of Evolutionary Specialization.</title>
        <authorList>
            <person name="Sun Y."/>
            <person name="Deng T."/>
            <person name="Zhang A."/>
            <person name="Moore M.J."/>
            <person name="Landis J.B."/>
            <person name="Lin N."/>
            <person name="Zhang H."/>
            <person name="Zhang X."/>
            <person name="Huang J."/>
            <person name="Zhang X."/>
            <person name="Sun H."/>
            <person name="Wang H."/>
        </authorList>
    </citation>
    <scope>NUCLEOTIDE SEQUENCE [LARGE SCALE GENOMIC DNA]</scope>
    <source>
        <strain evidence="2">TB1705</strain>
        <tissue evidence="2">Leaf</tissue>
    </source>
</reference>
<dbReference type="OrthoDB" id="1932754at2759"/>
<sequence length="446" mass="51394">MDFVKELVIVFMDIPIELNIHFGRKFRPPGCYGYQEHDYEGGIVYQTSNSAKEVLTLFGLRQYCYKHLPIPERGSSIDMYWSSGGEIKLIVSESSIKQMVDEFVMCGAIGHIFVRQEQVEEVEEEYVEEPNDDDPHVNPVKEYLSGAPSECSTIEEDMDGGELGEEGLMAADDLYSDDIENMMEPTENNIILEVDSDWIAKMIEPELRAHQSYMPCNIQAEIWKQYGVKISYWVAWRGRAKALEIIHGNYNQSYIQVPQLAKHILNSNPGAIVKYGIDEYDKFRCFCPSFKASLDGFKKGCRPIIGWMTGLRDLPVCQFVEKLHLKIVTLMFDWRKKAREWSVDDVVPRVKKLHESHKAEYQKYIYRGVIDSELGIASNICISHVLAPPLRRPPRRPKVTRVRAGDDERPGRKRNGYKCGKCRVFEHNARSCKGPPSSNVYYLHWM</sequence>
<keyword evidence="3" id="KW-1185">Reference proteome</keyword>
<protein>
    <submittedName>
        <fullName evidence="2">Uncharacterized protein</fullName>
    </submittedName>
</protein>
<proteinExistence type="predicted"/>
<evidence type="ECO:0000313" key="2">
    <source>
        <dbReference type="EMBL" id="KAF6170872.1"/>
    </source>
</evidence>
<comment type="caution">
    <text evidence="2">The sequence shown here is derived from an EMBL/GenBank/DDBJ whole genome shotgun (WGS) entry which is preliminary data.</text>
</comment>
<dbReference type="PANTHER" id="PTHR31973:SF187">
    <property type="entry name" value="MUTATOR TRANSPOSASE MUDRA PROTEIN"/>
    <property type="match status" value="1"/>
</dbReference>
<dbReference type="Proteomes" id="UP000541444">
    <property type="component" value="Unassembled WGS sequence"/>
</dbReference>
<organism evidence="2 3">
    <name type="scientific">Kingdonia uniflora</name>
    <dbReference type="NCBI Taxonomy" id="39325"/>
    <lineage>
        <taxon>Eukaryota</taxon>
        <taxon>Viridiplantae</taxon>
        <taxon>Streptophyta</taxon>
        <taxon>Embryophyta</taxon>
        <taxon>Tracheophyta</taxon>
        <taxon>Spermatophyta</taxon>
        <taxon>Magnoliopsida</taxon>
        <taxon>Ranunculales</taxon>
        <taxon>Circaeasteraceae</taxon>
        <taxon>Kingdonia</taxon>
    </lineage>
</organism>
<name>A0A7J7NV58_9MAGN</name>
<gene>
    <name evidence="2" type="ORF">GIB67_015824</name>
</gene>
<evidence type="ECO:0000313" key="3">
    <source>
        <dbReference type="Proteomes" id="UP000541444"/>
    </source>
</evidence>
<feature type="region of interest" description="Disordered" evidence="1">
    <location>
        <begin position="392"/>
        <end position="412"/>
    </location>
</feature>
<dbReference type="EMBL" id="JACGCM010000560">
    <property type="protein sequence ID" value="KAF6170872.1"/>
    <property type="molecule type" value="Genomic_DNA"/>
</dbReference>
<accession>A0A7J7NV58</accession>
<dbReference type="PANTHER" id="PTHR31973">
    <property type="entry name" value="POLYPROTEIN, PUTATIVE-RELATED"/>
    <property type="match status" value="1"/>
</dbReference>
<feature type="compositionally biased region" description="Basic residues" evidence="1">
    <location>
        <begin position="392"/>
        <end position="401"/>
    </location>
</feature>